<name>A0A0P9F9H5_9CHLR</name>
<dbReference type="Gene3D" id="1.10.10.2840">
    <property type="entry name" value="PucR C-terminal helix-turn-helix domain"/>
    <property type="match status" value="1"/>
</dbReference>
<keyword evidence="6" id="KW-1185">Reference proteome</keyword>
<feature type="domain" description="Purine catabolism PurC-like" evidence="2">
    <location>
        <begin position="8"/>
        <end position="125"/>
    </location>
</feature>
<dbReference type="InterPro" id="IPR051448">
    <property type="entry name" value="CdaR-like_regulators"/>
</dbReference>
<organism evidence="5 6">
    <name type="scientific">Kouleothrix aurantiaca</name>
    <dbReference type="NCBI Taxonomy" id="186479"/>
    <lineage>
        <taxon>Bacteria</taxon>
        <taxon>Bacillati</taxon>
        <taxon>Chloroflexota</taxon>
        <taxon>Chloroflexia</taxon>
        <taxon>Chloroflexales</taxon>
        <taxon>Roseiflexineae</taxon>
        <taxon>Roseiflexaceae</taxon>
        <taxon>Kouleothrix</taxon>
    </lineage>
</organism>
<evidence type="ECO:0000259" key="4">
    <source>
        <dbReference type="Pfam" id="PF17853"/>
    </source>
</evidence>
<evidence type="ECO:0000259" key="3">
    <source>
        <dbReference type="Pfam" id="PF13556"/>
    </source>
</evidence>
<evidence type="ECO:0000259" key="2">
    <source>
        <dbReference type="Pfam" id="PF07905"/>
    </source>
</evidence>
<dbReference type="InterPro" id="IPR041522">
    <property type="entry name" value="CdaR_GGDEF"/>
</dbReference>
<comment type="similarity">
    <text evidence="1">Belongs to the CdaR family.</text>
</comment>
<protein>
    <submittedName>
        <fullName evidence="5">CdaR family transcriptional regulator</fullName>
    </submittedName>
</protein>
<evidence type="ECO:0000256" key="1">
    <source>
        <dbReference type="ARBA" id="ARBA00006754"/>
    </source>
</evidence>
<reference evidence="5 6" key="1">
    <citation type="submission" date="2015-09" db="EMBL/GenBank/DDBJ databases">
        <title>Draft genome sequence of Kouleothrix aurantiaca JCM 19913.</title>
        <authorList>
            <person name="Hemp J."/>
        </authorList>
    </citation>
    <scope>NUCLEOTIDE SEQUENCE [LARGE SCALE GENOMIC DNA]</scope>
    <source>
        <strain evidence="5 6">COM-B</strain>
    </source>
</reference>
<dbReference type="PANTHER" id="PTHR33744">
    <property type="entry name" value="CARBOHYDRATE DIACID REGULATOR"/>
    <property type="match status" value="1"/>
</dbReference>
<dbReference type="Proteomes" id="UP000050509">
    <property type="component" value="Unassembled WGS sequence"/>
</dbReference>
<dbReference type="Pfam" id="PF07905">
    <property type="entry name" value="PucR"/>
    <property type="match status" value="1"/>
</dbReference>
<comment type="caution">
    <text evidence="5">The sequence shown here is derived from an EMBL/GenBank/DDBJ whole genome shotgun (WGS) entry which is preliminary data.</text>
</comment>
<accession>A0A0P9F9H5</accession>
<dbReference type="Pfam" id="PF17853">
    <property type="entry name" value="GGDEF_2"/>
    <property type="match status" value="1"/>
</dbReference>
<gene>
    <name evidence="5" type="ORF">SE17_10465</name>
</gene>
<dbReference type="InterPro" id="IPR042070">
    <property type="entry name" value="PucR_C-HTH_sf"/>
</dbReference>
<sequence>MAAITVNDVLRLALPPGTGIAAGAPGLQRQVTWVVTPRATLPAFANLRGGEIALVSVSALQALGDRMTLASLVERLAAVPISAIGVIGEVSDSARSAADLARMPLLGLPVGADLREAEREVQRLISDHEAQLERRAAQLGNLLTQRSLAGAGLPGLLELLTERTGRGVACYSSTGEMRGLKARGSARVALQTLRPTEPGMSTHLGQEIWVKPLGAGSERMGFLALAGEGLDEWDQQAAQQGANALALELAKEQAVLAAEERLRGDFVQSVLAGPPADSEALLRRGQELGYDLRKPHIALLCTSSEAGDSDEAASRVTLALNNALAALKLSAPTMRRADGVLCYLPLNGRTQRPRELAEQLRGRLTPEIPHLVLAIGKEAASVSTWPRSLREAEQALLLGRQLLDTAHVLDFGDLGVYRLLLLLRESPELWDFYRTTLAALTDYDRKQHAELLKTLEAFFANLGNLARAAEALHVHRNTLLYRLERITEISGLNLDDSEERLALWLALKAHRVLQTLDESEEL</sequence>
<dbReference type="PANTHER" id="PTHR33744:SF1">
    <property type="entry name" value="DNA-BINDING TRANSCRIPTIONAL ACTIVATOR ADER"/>
    <property type="match status" value="1"/>
</dbReference>
<proteinExistence type="inferred from homology"/>
<dbReference type="InterPro" id="IPR025736">
    <property type="entry name" value="PucR_C-HTH_dom"/>
</dbReference>
<dbReference type="EMBL" id="LJCR01000291">
    <property type="protein sequence ID" value="KPV53298.1"/>
    <property type="molecule type" value="Genomic_DNA"/>
</dbReference>
<feature type="domain" description="PucR C-terminal helix-turn-helix" evidence="3">
    <location>
        <begin position="451"/>
        <end position="509"/>
    </location>
</feature>
<dbReference type="AlphaFoldDB" id="A0A0P9F9H5"/>
<evidence type="ECO:0000313" key="5">
    <source>
        <dbReference type="EMBL" id="KPV53298.1"/>
    </source>
</evidence>
<evidence type="ECO:0000313" key="6">
    <source>
        <dbReference type="Proteomes" id="UP000050509"/>
    </source>
</evidence>
<feature type="domain" description="CdaR GGDEF-like" evidence="4">
    <location>
        <begin position="276"/>
        <end position="396"/>
    </location>
</feature>
<dbReference type="InterPro" id="IPR012914">
    <property type="entry name" value="PucR_dom"/>
</dbReference>
<dbReference type="Pfam" id="PF13556">
    <property type="entry name" value="HTH_30"/>
    <property type="match status" value="1"/>
</dbReference>